<evidence type="ECO:0000256" key="6">
    <source>
        <dbReference type="ARBA" id="ARBA00023295"/>
    </source>
</evidence>
<dbReference type="InterPro" id="IPR036156">
    <property type="entry name" value="Beta-gal/glucu_dom_sf"/>
</dbReference>
<comment type="caution">
    <text evidence="9">The sequence shown here is derived from an EMBL/GenBank/DDBJ whole genome shotgun (WGS) entry which is preliminary data.</text>
</comment>
<evidence type="ECO:0000256" key="2">
    <source>
        <dbReference type="ARBA" id="ARBA00007401"/>
    </source>
</evidence>
<keyword evidence="10" id="KW-1185">Reference proteome</keyword>
<sequence>MSYWQSMEPGAGRRAPRADALSNARRMSLNGTWRFRLCPTAMGTGADFTDPSFDDADWDEIHVPGHWVLQEVTPPGQLAPRSLRGTADGPLYTNTALPIPIDPPRVPAENPTGDHRLVFTAPQDWHGKAVLRFQGVDSCAKVWFNGVELGWSTGSRLPAEYDVELRPGRNVLAVRVHRWSAGTYLEDQDMWWLPGIFRDVELLERPPNGIEDHQIHASYDHRSGTGTLRVDTDVPARVEIPELGIVVPAGQEITLPVEPWSAEHPRLYRGTLVGESEIVDLAVGFRTVTVENGALLVNGRRVFLRGVNRHEHDPETGRALSHETMLRDVLLMKQHNINAVRTSHYPPHPEFLRLCDEFGLWVVEECDIETHGFIYTGWAGNPPAQPMWRDALLDRIQRMVERDKNRPSVIVWSMANESWTGENFDELEQWIRERDPSRPLMYERDPSYRNSDFYSIMYPSLETLEAIGRREEERPAGVSDAEDDRRRTLPFLLCEYAHAMGNGPGSLADYHRIMRSSERFCGGFVWEWIDHGFHHRDGEGQAFVMHGSDVAHRPNGGRFCLDGLLFADRTPSPGLRELAAVLSPVVIDVGRATATLHNEHDTLGLEHLELAWRVETEGEESASGVLDIPACAAGETVSLDLPVPAAPLEGETWITAEARLRREESWAPRGHVIARGQGLLEPAGAPPEPASAGIEVTLLAPRPGGGHLTLGPGRFDPLTGALVELGELPTVGPEVDLYRAPTENDRGQGGHNDLASVWSAVGLDRMQHRTDAVEITSHSLQVLGRSAPAAHGHGVAYHFEWSAPDERSLELEVTLDFTGPWTDTPFRQRDILVPRIGLRMALPRELDHVEWFGLGPGESYADSRHGAYVGRFGAPVDALQTNYPVPQENGNRQEVRWLRLTGSDRSLGVTGSRFSFAARRWTAQDLERARHPHDLRDSGKVWLTLDHAQQGLGSASCGPALPEQYRLDRSPTTWRVVFTV</sequence>
<accession>A0A3N2BAV9</accession>
<dbReference type="Gene3D" id="3.20.20.80">
    <property type="entry name" value="Glycosidases"/>
    <property type="match status" value="1"/>
</dbReference>
<dbReference type="InterPro" id="IPR013783">
    <property type="entry name" value="Ig-like_fold"/>
</dbReference>
<evidence type="ECO:0000256" key="5">
    <source>
        <dbReference type="ARBA" id="ARBA00022801"/>
    </source>
</evidence>
<dbReference type="Gene3D" id="2.70.98.10">
    <property type="match status" value="1"/>
</dbReference>
<dbReference type="InterPro" id="IPR006104">
    <property type="entry name" value="Glyco_hydro_2_N"/>
</dbReference>
<evidence type="ECO:0000256" key="4">
    <source>
        <dbReference type="ARBA" id="ARBA00013303"/>
    </source>
</evidence>
<organism evidence="9 10">
    <name type="scientific">Bogoriella caseilytica</name>
    <dbReference type="NCBI Taxonomy" id="56055"/>
    <lineage>
        <taxon>Bacteria</taxon>
        <taxon>Bacillati</taxon>
        <taxon>Actinomycetota</taxon>
        <taxon>Actinomycetes</taxon>
        <taxon>Micrococcales</taxon>
        <taxon>Bogoriellaceae</taxon>
        <taxon>Bogoriella</taxon>
    </lineage>
</organism>
<gene>
    <name evidence="9" type="ORF">EDD31_0761</name>
</gene>
<keyword evidence="5" id="KW-0378">Hydrolase</keyword>
<dbReference type="EMBL" id="RKHK01000001">
    <property type="protein sequence ID" value="ROR72410.1"/>
    <property type="molecule type" value="Genomic_DNA"/>
</dbReference>
<dbReference type="InterPro" id="IPR004199">
    <property type="entry name" value="B-gal_small/dom_5"/>
</dbReference>
<protein>
    <recommendedName>
        <fullName evidence="4">Beta-galactosidase</fullName>
        <ecNumber evidence="3">3.2.1.23</ecNumber>
    </recommendedName>
    <alternativeName>
        <fullName evidence="7">Lactase</fullName>
    </alternativeName>
</protein>
<dbReference type="GO" id="GO:0030246">
    <property type="term" value="F:carbohydrate binding"/>
    <property type="evidence" value="ECO:0007669"/>
    <property type="project" value="InterPro"/>
</dbReference>
<dbReference type="SUPFAM" id="SSF49785">
    <property type="entry name" value="Galactose-binding domain-like"/>
    <property type="match status" value="1"/>
</dbReference>
<dbReference type="InterPro" id="IPR050347">
    <property type="entry name" value="Bact_Beta-galactosidase"/>
</dbReference>
<evidence type="ECO:0000259" key="8">
    <source>
        <dbReference type="SMART" id="SM01038"/>
    </source>
</evidence>
<dbReference type="SUPFAM" id="SSF49303">
    <property type="entry name" value="beta-Galactosidase/glucuronidase domain"/>
    <property type="match status" value="2"/>
</dbReference>
<dbReference type="InterPro" id="IPR014718">
    <property type="entry name" value="GH-type_carb-bd"/>
</dbReference>
<dbReference type="Pfam" id="PF02837">
    <property type="entry name" value="Glyco_hydro_2_N"/>
    <property type="match status" value="1"/>
</dbReference>
<keyword evidence="6" id="KW-0326">Glycosidase</keyword>
<dbReference type="InterPro" id="IPR008979">
    <property type="entry name" value="Galactose-bd-like_sf"/>
</dbReference>
<dbReference type="GO" id="GO:0004565">
    <property type="term" value="F:beta-galactosidase activity"/>
    <property type="evidence" value="ECO:0007669"/>
    <property type="project" value="UniProtKB-EC"/>
</dbReference>
<reference evidence="9 10" key="1">
    <citation type="submission" date="2018-11" db="EMBL/GenBank/DDBJ databases">
        <title>Sequencing the genomes of 1000 actinobacteria strains.</title>
        <authorList>
            <person name="Klenk H.-P."/>
        </authorList>
    </citation>
    <scope>NUCLEOTIDE SEQUENCE [LARGE SCALE GENOMIC DNA]</scope>
    <source>
        <strain evidence="9 10">DSM 11294</strain>
    </source>
</reference>
<proteinExistence type="inferred from homology"/>
<dbReference type="EC" id="3.2.1.23" evidence="3"/>
<dbReference type="InterPro" id="IPR006101">
    <property type="entry name" value="Glyco_hydro_2"/>
</dbReference>
<dbReference type="RefSeq" id="WP_245990871.1">
    <property type="nucleotide sequence ID" value="NZ_RKHK01000001.1"/>
</dbReference>
<dbReference type="GO" id="GO:0009341">
    <property type="term" value="C:beta-galactosidase complex"/>
    <property type="evidence" value="ECO:0007669"/>
    <property type="project" value="InterPro"/>
</dbReference>
<evidence type="ECO:0000313" key="9">
    <source>
        <dbReference type="EMBL" id="ROR72410.1"/>
    </source>
</evidence>
<dbReference type="AlphaFoldDB" id="A0A3N2BAV9"/>
<dbReference type="PROSITE" id="PS00719">
    <property type="entry name" value="GLYCOSYL_HYDROL_F2_1"/>
    <property type="match status" value="1"/>
</dbReference>
<dbReference type="SUPFAM" id="SSF74650">
    <property type="entry name" value="Galactose mutarotase-like"/>
    <property type="match status" value="1"/>
</dbReference>
<dbReference type="Gene3D" id="2.60.40.10">
    <property type="entry name" value="Immunoglobulins"/>
    <property type="match status" value="2"/>
</dbReference>
<dbReference type="PROSITE" id="PS00608">
    <property type="entry name" value="GLYCOSYL_HYDROL_F2_2"/>
    <property type="match status" value="1"/>
</dbReference>
<dbReference type="InterPro" id="IPR023230">
    <property type="entry name" value="Glyco_hydro_2_CS"/>
</dbReference>
<evidence type="ECO:0000256" key="3">
    <source>
        <dbReference type="ARBA" id="ARBA00012756"/>
    </source>
</evidence>
<dbReference type="Pfam" id="PF16353">
    <property type="entry name" value="LacZ_4"/>
    <property type="match status" value="1"/>
</dbReference>
<name>A0A3N2BAV9_9MICO</name>
<dbReference type="PANTHER" id="PTHR46323">
    <property type="entry name" value="BETA-GALACTOSIDASE"/>
    <property type="match status" value="1"/>
</dbReference>
<evidence type="ECO:0000256" key="7">
    <source>
        <dbReference type="ARBA" id="ARBA00032230"/>
    </source>
</evidence>
<dbReference type="InterPro" id="IPR032312">
    <property type="entry name" value="LacZ_4"/>
</dbReference>
<dbReference type="InterPro" id="IPR011013">
    <property type="entry name" value="Gal_mutarotase_sf_dom"/>
</dbReference>
<dbReference type="PANTHER" id="PTHR46323:SF2">
    <property type="entry name" value="BETA-GALACTOSIDASE"/>
    <property type="match status" value="1"/>
</dbReference>
<dbReference type="InterPro" id="IPR006103">
    <property type="entry name" value="Glyco_hydro_2_cat"/>
</dbReference>
<dbReference type="Pfam" id="PF02836">
    <property type="entry name" value="Glyco_hydro_2_C"/>
    <property type="match status" value="1"/>
</dbReference>
<dbReference type="SUPFAM" id="SSF51445">
    <property type="entry name" value="(Trans)glycosidases"/>
    <property type="match status" value="1"/>
</dbReference>
<evidence type="ECO:0000256" key="1">
    <source>
        <dbReference type="ARBA" id="ARBA00001412"/>
    </source>
</evidence>
<dbReference type="PRINTS" id="PR00132">
    <property type="entry name" value="GLHYDRLASE2"/>
</dbReference>
<dbReference type="InterPro" id="IPR017853">
    <property type="entry name" value="GH"/>
</dbReference>
<dbReference type="Gene3D" id="2.60.120.260">
    <property type="entry name" value="Galactose-binding domain-like"/>
    <property type="match status" value="1"/>
</dbReference>
<dbReference type="SMART" id="SM01038">
    <property type="entry name" value="Bgal_small_N"/>
    <property type="match status" value="1"/>
</dbReference>
<dbReference type="InterPro" id="IPR023232">
    <property type="entry name" value="Glyco_hydro_2_AS"/>
</dbReference>
<dbReference type="Pfam" id="PF02929">
    <property type="entry name" value="Bgal_small_N"/>
    <property type="match status" value="1"/>
</dbReference>
<feature type="domain" description="Beta galactosidase small chain/" evidence="8">
    <location>
        <begin position="709"/>
        <end position="979"/>
    </location>
</feature>
<dbReference type="GO" id="GO:0005990">
    <property type="term" value="P:lactose catabolic process"/>
    <property type="evidence" value="ECO:0007669"/>
    <property type="project" value="TreeGrafter"/>
</dbReference>
<comment type="similarity">
    <text evidence="2">Belongs to the glycosyl hydrolase 2 family.</text>
</comment>
<evidence type="ECO:0000313" key="10">
    <source>
        <dbReference type="Proteomes" id="UP000280668"/>
    </source>
</evidence>
<dbReference type="Proteomes" id="UP000280668">
    <property type="component" value="Unassembled WGS sequence"/>
</dbReference>
<comment type="catalytic activity">
    <reaction evidence="1">
        <text>Hydrolysis of terminal non-reducing beta-D-galactose residues in beta-D-galactosides.</text>
        <dbReference type="EC" id="3.2.1.23"/>
    </reaction>
</comment>